<accession>A0AAV7TI64</accession>
<feature type="region of interest" description="Disordered" evidence="1">
    <location>
        <begin position="81"/>
        <end position="104"/>
    </location>
</feature>
<dbReference type="AlphaFoldDB" id="A0AAV7TI64"/>
<name>A0AAV7TI64_PLEWA</name>
<proteinExistence type="predicted"/>
<sequence>MAPSAECASTTGHSLVRCPFSVLSVLGASAPEPPEPPEVLQARPPICDPSPHVGCDRATAITAGVCLLDVRAEGHPSLCGVATTGRQPSPRSTQRRSALSQRRSGCRAGLRLLGTPPPNALRPHSARWGAGTVPLHVAAPCSASGPAHALGSAGARHLGHPPDRIFVVRNTRPLAVWRSPFSPPALPTSAGPQGTTLAWRG</sequence>
<keyword evidence="3" id="KW-1185">Reference proteome</keyword>
<dbReference type="EMBL" id="JANPWB010000006">
    <property type="protein sequence ID" value="KAJ1176277.1"/>
    <property type="molecule type" value="Genomic_DNA"/>
</dbReference>
<protein>
    <submittedName>
        <fullName evidence="2">Uncharacterized protein</fullName>
    </submittedName>
</protein>
<reference evidence="2" key="1">
    <citation type="journal article" date="2022" name="bioRxiv">
        <title>Sequencing and chromosome-scale assembly of the giantPleurodeles waltlgenome.</title>
        <authorList>
            <person name="Brown T."/>
            <person name="Elewa A."/>
            <person name="Iarovenko S."/>
            <person name="Subramanian E."/>
            <person name="Araus A.J."/>
            <person name="Petzold A."/>
            <person name="Susuki M."/>
            <person name="Suzuki K.-i.T."/>
            <person name="Hayashi T."/>
            <person name="Toyoda A."/>
            <person name="Oliveira C."/>
            <person name="Osipova E."/>
            <person name="Leigh N.D."/>
            <person name="Simon A."/>
            <person name="Yun M.H."/>
        </authorList>
    </citation>
    <scope>NUCLEOTIDE SEQUENCE</scope>
    <source>
        <strain evidence="2">20211129_DDA</strain>
        <tissue evidence="2">Liver</tissue>
    </source>
</reference>
<feature type="compositionally biased region" description="Low complexity" evidence="1">
    <location>
        <begin position="86"/>
        <end position="97"/>
    </location>
</feature>
<evidence type="ECO:0000313" key="2">
    <source>
        <dbReference type="EMBL" id="KAJ1176277.1"/>
    </source>
</evidence>
<evidence type="ECO:0000256" key="1">
    <source>
        <dbReference type="SAM" id="MobiDB-lite"/>
    </source>
</evidence>
<comment type="caution">
    <text evidence="2">The sequence shown here is derived from an EMBL/GenBank/DDBJ whole genome shotgun (WGS) entry which is preliminary data.</text>
</comment>
<organism evidence="2 3">
    <name type="scientific">Pleurodeles waltl</name>
    <name type="common">Iberian ribbed newt</name>
    <dbReference type="NCBI Taxonomy" id="8319"/>
    <lineage>
        <taxon>Eukaryota</taxon>
        <taxon>Metazoa</taxon>
        <taxon>Chordata</taxon>
        <taxon>Craniata</taxon>
        <taxon>Vertebrata</taxon>
        <taxon>Euteleostomi</taxon>
        <taxon>Amphibia</taxon>
        <taxon>Batrachia</taxon>
        <taxon>Caudata</taxon>
        <taxon>Salamandroidea</taxon>
        <taxon>Salamandridae</taxon>
        <taxon>Pleurodelinae</taxon>
        <taxon>Pleurodeles</taxon>
    </lineage>
</organism>
<evidence type="ECO:0000313" key="3">
    <source>
        <dbReference type="Proteomes" id="UP001066276"/>
    </source>
</evidence>
<gene>
    <name evidence="2" type="ORF">NDU88_001559</name>
</gene>
<dbReference type="Proteomes" id="UP001066276">
    <property type="component" value="Chromosome 3_2"/>
</dbReference>